<organism evidence="2">
    <name type="scientific">Oryza nivara</name>
    <name type="common">Indian wild rice</name>
    <name type="synonym">Oryza sativa f. spontanea</name>
    <dbReference type="NCBI Taxonomy" id="4536"/>
    <lineage>
        <taxon>Eukaryota</taxon>
        <taxon>Viridiplantae</taxon>
        <taxon>Streptophyta</taxon>
        <taxon>Embryophyta</taxon>
        <taxon>Tracheophyta</taxon>
        <taxon>Spermatophyta</taxon>
        <taxon>Magnoliopsida</taxon>
        <taxon>Liliopsida</taxon>
        <taxon>Poales</taxon>
        <taxon>Poaceae</taxon>
        <taxon>BOP clade</taxon>
        <taxon>Oryzoideae</taxon>
        <taxon>Oryzeae</taxon>
        <taxon>Oryzinae</taxon>
        <taxon>Oryza</taxon>
    </lineage>
</organism>
<dbReference type="HOGENOM" id="CLU_1878758_0_0_1"/>
<feature type="region of interest" description="Disordered" evidence="1">
    <location>
        <begin position="64"/>
        <end position="128"/>
    </location>
</feature>
<accession>A0A0E0G8G9</accession>
<evidence type="ECO:0000313" key="3">
    <source>
        <dbReference type="Proteomes" id="UP000006591"/>
    </source>
</evidence>
<feature type="compositionally biased region" description="Low complexity" evidence="1">
    <location>
        <begin position="113"/>
        <end position="128"/>
    </location>
</feature>
<evidence type="ECO:0000256" key="1">
    <source>
        <dbReference type="SAM" id="MobiDB-lite"/>
    </source>
</evidence>
<evidence type="ECO:0000313" key="2">
    <source>
        <dbReference type="EnsemblPlants" id="ONIVA02G23120.3"/>
    </source>
</evidence>
<name>A0A0E0G8G9_ORYNI</name>
<dbReference type="EnsemblPlants" id="ONIVA02G23120.3">
    <property type="protein sequence ID" value="ONIVA02G23120.3"/>
    <property type="gene ID" value="ONIVA02G23120"/>
</dbReference>
<dbReference type="AlphaFoldDB" id="A0A0E0G8G9"/>
<protein>
    <submittedName>
        <fullName evidence="2">Uncharacterized protein</fullName>
    </submittedName>
</protein>
<sequence length="136" mass="14345">MGKVLKHRGGQGGVAPLARKEGELPPFPTINLFSRGTKHRCSSLCPPSIDRHRSISCGKRSISCGNLWGRSARASNSGERRRRRKKKMSCCGGAEEDSYGPPANQAAPPPNVNAPGASPHSSSPAAAASYIPLLLC</sequence>
<reference evidence="2" key="1">
    <citation type="submission" date="2015-04" db="UniProtKB">
        <authorList>
            <consortium name="EnsemblPlants"/>
        </authorList>
    </citation>
    <scope>IDENTIFICATION</scope>
    <source>
        <strain evidence="2">SL10</strain>
    </source>
</reference>
<dbReference type="Gramene" id="ONIVA02G23120.3">
    <property type="protein sequence ID" value="ONIVA02G23120.3"/>
    <property type="gene ID" value="ONIVA02G23120"/>
</dbReference>
<feature type="region of interest" description="Disordered" evidence="1">
    <location>
        <begin position="1"/>
        <end position="21"/>
    </location>
</feature>
<keyword evidence="3" id="KW-1185">Reference proteome</keyword>
<dbReference type="Proteomes" id="UP000006591">
    <property type="component" value="Chromosome 2"/>
</dbReference>
<reference evidence="2" key="2">
    <citation type="submission" date="2018-04" db="EMBL/GenBank/DDBJ databases">
        <title>OnivRS2 (Oryza nivara Reference Sequence Version 2).</title>
        <authorList>
            <person name="Zhang J."/>
            <person name="Kudrna D."/>
            <person name="Lee S."/>
            <person name="Talag J."/>
            <person name="Rajasekar S."/>
            <person name="Welchert J."/>
            <person name="Hsing Y.-I."/>
            <person name="Wing R.A."/>
        </authorList>
    </citation>
    <scope>NUCLEOTIDE SEQUENCE [LARGE SCALE GENOMIC DNA]</scope>
    <source>
        <strain evidence="2">SL10</strain>
    </source>
</reference>
<proteinExistence type="predicted"/>